<organism evidence="1 2">
    <name type="scientific">Chlamydia pneumoniae</name>
    <name type="common">Chlamydophila pneumoniae</name>
    <dbReference type="NCBI Taxonomy" id="83558"/>
    <lineage>
        <taxon>Bacteria</taxon>
        <taxon>Pseudomonadati</taxon>
        <taxon>Chlamydiota</taxon>
        <taxon>Chlamydiia</taxon>
        <taxon>Chlamydiales</taxon>
        <taxon>Chlamydiaceae</taxon>
        <taxon>Chlamydia/Chlamydophila group</taxon>
        <taxon>Chlamydia</taxon>
    </lineage>
</organism>
<protein>
    <submittedName>
        <fullName evidence="1">Uncharacterized protein</fullName>
    </submittedName>
</protein>
<sequence>MCLAILSLRFFLTDDIISLWLTYRFDIPFVISDEDSSYSNRSLNFSGGTLVQ</sequence>
<dbReference type="EMBL" id="AE009440">
    <property type="protein sequence ID" value="AAP98571.1"/>
    <property type="molecule type" value="Genomic_DNA"/>
</dbReference>
<dbReference type="Proteomes" id="UP000000424">
    <property type="component" value="Chromosome"/>
</dbReference>
<evidence type="ECO:0000313" key="2">
    <source>
        <dbReference type="Proteomes" id="UP000000424"/>
    </source>
</evidence>
<gene>
    <name evidence="1" type="ordered locus">CpB0642</name>
</gene>
<keyword evidence="2" id="KW-1185">Reference proteome</keyword>
<reference evidence="1" key="1">
    <citation type="submission" date="2002-05" db="EMBL/GenBank/DDBJ databases">
        <title>The genome sequence of Chlamydia pneumoniae TW183 and comparison with other Chlamydia strains based on whole genome sequence analysis.</title>
        <authorList>
            <person name="Geng M.M."/>
            <person name="Schuhmacher A."/>
            <person name="Muehldorfer I."/>
            <person name="Bensch K.W."/>
            <person name="Schaefer K.P."/>
            <person name="Schneider S."/>
            <person name="Pohl T."/>
            <person name="Essig A."/>
            <person name="Marre R."/>
            <person name="Melchers K."/>
        </authorList>
    </citation>
    <scope>NUCLEOTIDE SEQUENCE [LARGE SCALE GENOMIC DNA]</scope>
    <source>
        <strain evidence="1">TW-183</strain>
    </source>
</reference>
<name>A0ABM5LD21_CHLPN</name>
<evidence type="ECO:0000313" key="1">
    <source>
        <dbReference type="EMBL" id="AAP98571.1"/>
    </source>
</evidence>
<proteinExistence type="predicted"/>
<accession>A0ABM5LD21</accession>